<dbReference type="GO" id="GO:0008395">
    <property type="term" value="F:steroid hydroxylase activity"/>
    <property type="evidence" value="ECO:0007669"/>
    <property type="project" value="TreeGrafter"/>
</dbReference>
<dbReference type="GO" id="GO:0005789">
    <property type="term" value="C:endoplasmic reticulum membrane"/>
    <property type="evidence" value="ECO:0007669"/>
    <property type="project" value="UniProtKB-SubCell"/>
</dbReference>
<evidence type="ECO:0000256" key="6">
    <source>
        <dbReference type="ARBA" id="ARBA00022723"/>
    </source>
</evidence>
<reference evidence="15" key="1">
    <citation type="submission" date="2020-04" db="EMBL/GenBank/DDBJ databases">
        <authorList>
            <person name="Neveu A P."/>
        </authorList>
    </citation>
    <scope>NUCLEOTIDE SEQUENCE</scope>
    <source>
        <tissue evidence="15">Whole embryo</tissue>
    </source>
</reference>
<keyword evidence="12" id="KW-0472">Membrane</keyword>
<dbReference type="PROSITE" id="PS00086">
    <property type="entry name" value="CYTOCHROME_P450"/>
    <property type="match status" value="1"/>
</dbReference>
<feature type="binding site" description="axial binding residue" evidence="13">
    <location>
        <position position="368"/>
    </location>
    <ligand>
        <name>heme</name>
        <dbReference type="ChEBI" id="CHEBI:30413"/>
    </ligand>
    <ligandPart>
        <name>Fe</name>
        <dbReference type="ChEBI" id="CHEBI:18248"/>
    </ligandPart>
</feature>
<keyword evidence="7" id="KW-0256">Endoplasmic reticulum</keyword>
<protein>
    <submittedName>
        <fullName evidence="15">Cytochrome P450 2J2-like</fullName>
    </submittedName>
</protein>
<proteinExistence type="evidence at transcript level"/>
<dbReference type="GO" id="GO:0020037">
    <property type="term" value="F:heme binding"/>
    <property type="evidence" value="ECO:0007669"/>
    <property type="project" value="InterPro"/>
</dbReference>
<keyword evidence="6 13" id="KW-0479">Metal-binding</keyword>
<dbReference type="Pfam" id="PF00067">
    <property type="entry name" value="p450"/>
    <property type="match status" value="1"/>
</dbReference>
<gene>
    <name evidence="15" type="primary">Cyp2j2-001</name>
</gene>
<evidence type="ECO:0000256" key="4">
    <source>
        <dbReference type="ARBA" id="ARBA00010617"/>
    </source>
</evidence>
<name>A0A6F9DAX4_9ASCI</name>
<dbReference type="SUPFAM" id="SSF48264">
    <property type="entry name" value="Cytochrome P450"/>
    <property type="match status" value="1"/>
</dbReference>
<dbReference type="PANTHER" id="PTHR24300">
    <property type="entry name" value="CYTOCHROME P450 508A4-RELATED"/>
    <property type="match status" value="1"/>
</dbReference>
<comment type="subcellular location">
    <subcellularLocation>
        <location evidence="3">Endoplasmic reticulum membrane</location>
        <topology evidence="3">Peripheral membrane protein</topology>
    </subcellularLocation>
    <subcellularLocation>
        <location evidence="2">Microsome membrane</location>
        <topology evidence="2">Peripheral membrane protein</topology>
    </subcellularLocation>
</comment>
<evidence type="ECO:0000256" key="11">
    <source>
        <dbReference type="ARBA" id="ARBA00023033"/>
    </source>
</evidence>
<dbReference type="InterPro" id="IPR017972">
    <property type="entry name" value="Cyt_P450_CS"/>
</dbReference>
<dbReference type="InterPro" id="IPR050182">
    <property type="entry name" value="Cytochrome_P450_fam2"/>
</dbReference>
<dbReference type="GO" id="GO:0006082">
    <property type="term" value="P:organic acid metabolic process"/>
    <property type="evidence" value="ECO:0007669"/>
    <property type="project" value="TreeGrafter"/>
</dbReference>
<comment type="cofactor">
    <cofactor evidence="1 13">
        <name>heme</name>
        <dbReference type="ChEBI" id="CHEBI:30413"/>
    </cofactor>
</comment>
<keyword evidence="5 13" id="KW-0349">Heme</keyword>
<evidence type="ECO:0000256" key="1">
    <source>
        <dbReference type="ARBA" id="ARBA00001971"/>
    </source>
</evidence>
<evidence type="ECO:0000256" key="14">
    <source>
        <dbReference type="RuleBase" id="RU000461"/>
    </source>
</evidence>
<comment type="similarity">
    <text evidence="4 14">Belongs to the cytochrome P450 family.</text>
</comment>
<dbReference type="EMBL" id="LR784298">
    <property type="protein sequence ID" value="CAB3235507.1"/>
    <property type="molecule type" value="mRNA"/>
</dbReference>
<evidence type="ECO:0000256" key="13">
    <source>
        <dbReference type="PIRSR" id="PIRSR602401-1"/>
    </source>
</evidence>
<evidence type="ECO:0000256" key="2">
    <source>
        <dbReference type="ARBA" id="ARBA00004174"/>
    </source>
</evidence>
<evidence type="ECO:0000256" key="9">
    <source>
        <dbReference type="ARBA" id="ARBA00023002"/>
    </source>
</evidence>
<dbReference type="FunFam" id="1.10.630.10:FF:000238">
    <property type="entry name" value="Cytochrome P450 2A6"/>
    <property type="match status" value="1"/>
</dbReference>
<dbReference type="InterPro" id="IPR036396">
    <property type="entry name" value="Cyt_P450_sf"/>
</dbReference>
<dbReference type="PANTHER" id="PTHR24300:SF397">
    <property type="entry name" value="CYTOCHROME P450 2U1"/>
    <property type="match status" value="1"/>
</dbReference>
<keyword evidence="9 14" id="KW-0560">Oxidoreductase</keyword>
<evidence type="ECO:0000256" key="3">
    <source>
        <dbReference type="ARBA" id="ARBA00004406"/>
    </source>
</evidence>
<keyword evidence="10 13" id="KW-0408">Iron</keyword>
<keyword evidence="8" id="KW-0492">Microsome</keyword>
<dbReference type="GO" id="GO:0006805">
    <property type="term" value="P:xenobiotic metabolic process"/>
    <property type="evidence" value="ECO:0007669"/>
    <property type="project" value="TreeGrafter"/>
</dbReference>
<organism evidence="15">
    <name type="scientific">Phallusia mammillata</name>
    <dbReference type="NCBI Taxonomy" id="59560"/>
    <lineage>
        <taxon>Eukaryota</taxon>
        <taxon>Metazoa</taxon>
        <taxon>Chordata</taxon>
        <taxon>Tunicata</taxon>
        <taxon>Ascidiacea</taxon>
        <taxon>Phlebobranchia</taxon>
        <taxon>Ascidiidae</taxon>
        <taxon>Phallusia</taxon>
    </lineage>
</organism>
<dbReference type="InterPro" id="IPR001128">
    <property type="entry name" value="Cyt_P450"/>
</dbReference>
<dbReference type="GO" id="GO:0005506">
    <property type="term" value="F:iron ion binding"/>
    <property type="evidence" value="ECO:0007669"/>
    <property type="project" value="InterPro"/>
</dbReference>
<dbReference type="GO" id="GO:0016712">
    <property type="term" value="F:oxidoreductase activity, acting on paired donors, with incorporation or reduction of molecular oxygen, reduced flavin or flavoprotein as one donor, and incorporation of one atom of oxygen"/>
    <property type="evidence" value="ECO:0007669"/>
    <property type="project" value="TreeGrafter"/>
</dbReference>
<evidence type="ECO:0000313" key="15">
    <source>
        <dbReference type="EMBL" id="CAB3235507.1"/>
    </source>
</evidence>
<evidence type="ECO:0000256" key="8">
    <source>
        <dbReference type="ARBA" id="ARBA00022848"/>
    </source>
</evidence>
<evidence type="ECO:0000256" key="7">
    <source>
        <dbReference type="ARBA" id="ARBA00022824"/>
    </source>
</evidence>
<sequence length="422" mass="48562">MSVRLGSQPTVILSSYEAIEQAFIKQPIVFNGRYTTFFTKVATENAGIIFLDDLPKWNLHRRFGLKALGGGGQLGYSVEMIVREEVAQLCDKIKEKVNQPFVLEKDLFLAIANVIGVLTVGEKPTETKHEALREKFLEAITTLRDDNFAYMMMAVLPWSRFIPPISKNFKHMLGTRDRSNECLYQIIDDHASDIEVKHPRDLVDLYLTEILDKKQGYTRKHLQHNVADLHVAGTETSTSTIRWALLFLVKYPEVQEKVHQEIDDIVGKEGKISLHAELHYTRAVIQEVYRIEAVVPLSVPRRTTKDITFMGYKIPKDTQIIPNIWKVHNDPAVWKNPEQFQPERHLDSEGKFVKLNQVIPFSIGQRNCMGENLARMEVFLFVVTILQKFQLCPDPQDPVPKLGALFGVFHSPEHYRIVFRQR</sequence>
<dbReference type="AlphaFoldDB" id="A0A6F9DAX4"/>
<evidence type="ECO:0000256" key="5">
    <source>
        <dbReference type="ARBA" id="ARBA00022617"/>
    </source>
</evidence>
<dbReference type="PRINTS" id="PR00463">
    <property type="entry name" value="EP450I"/>
</dbReference>
<dbReference type="InterPro" id="IPR002401">
    <property type="entry name" value="Cyt_P450_E_grp-I"/>
</dbReference>
<evidence type="ECO:0000256" key="10">
    <source>
        <dbReference type="ARBA" id="ARBA00023004"/>
    </source>
</evidence>
<keyword evidence="11 14" id="KW-0503">Monooxygenase</keyword>
<accession>A0A6F9DAX4</accession>
<dbReference type="PRINTS" id="PR00385">
    <property type="entry name" value="P450"/>
</dbReference>
<evidence type="ECO:0000256" key="12">
    <source>
        <dbReference type="ARBA" id="ARBA00023136"/>
    </source>
</evidence>
<dbReference type="Gene3D" id="1.10.630.10">
    <property type="entry name" value="Cytochrome P450"/>
    <property type="match status" value="1"/>
</dbReference>